<dbReference type="InterPro" id="IPR050277">
    <property type="entry name" value="Sodium:Solute_Symporter"/>
</dbReference>
<dbReference type="PROSITE" id="PS50283">
    <property type="entry name" value="NA_SOLUT_SYMP_3"/>
    <property type="match status" value="1"/>
</dbReference>
<keyword evidence="6" id="KW-0769">Symport</keyword>
<evidence type="ECO:0000256" key="7">
    <source>
        <dbReference type="ARBA" id="ARBA00022989"/>
    </source>
</evidence>
<evidence type="ECO:0000256" key="8">
    <source>
        <dbReference type="ARBA" id="ARBA00023053"/>
    </source>
</evidence>
<proteinExistence type="inferred from homology"/>
<dbReference type="InterPro" id="IPR001734">
    <property type="entry name" value="Na/solute_symporter"/>
</dbReference>
<comment type="subcellular location">
    <subcellularLocation>
        <location evidence="1">Cell membrane</location>
        <topology evidence="1">Multi-pass membrane protein</topology>
    </subcellularLocation>
</comment>
<dbReference type="PANTHER" id="PTHR48086">
    <property type="entry name" value="SODIUM/PROLINE SYMPORTER-RELATED"/>
    <property type="match status" value="1"/>
</dbReference>
<dbReference type="GO" id="GO:0006814">
    <property type="term" value="P:sodium ion transport"/>
    <property type="evidence" value="ECO:0007669"/>
    <property type="project" value="UniProtKB-KW"/>
</dbReference>
<dbReference type="Gene3D" id="1.20.1730.10">
    <property type="entry name" value="Sodium/glucose cotransporter"/>
    <property type="match status" value="1"/>
</dbReference>
<keyword evidence="8" id="KW-0915">Sodium</keyword>
<evidence type="ECO:0000256" key="3">
    <source>
        <dbReference type="ARBA" id="ARBA00022448"/>
    </source>
</evidence>
<keyword evidence="9" id="KW-0406">Ion transport</keyword>
<dbReference type="EMBL" id="BDGJ01000101">
    <property type="protein sequence ID" value="GAW92798.1"/>
    <property type="molecule type" value="Genomic_DNA"/>
</dbReference>
<organism evidence="16 17">
    <name type="scientific">Calderihabitans maritimus</name>
    <dbReference type="NCBI Taxonomy" id="1246530"/>
    <lineage>
        <taxon>Bacteria</taxon>
        <taxon>Bacillati</taxon>
        <taxon>Bacillota</taxon>
        <taxon>Clostridia</taxon>
        <taxon>Neomoorellales</taxon>
        <taxon>Calderihabitantaceae</taxon>
        <taxon>Calderihabitans</taxon>
    </lineage>
</organism>
<comment type="catalytic activity">
    <reaction evidence="12">
        <text>L-proline(in) + Na(+)(in) = L-proline(out) + Na(+)(out)</text>
        <dbReference type="Rhea" id="RHEA:28967"/>
        <dbReference type="ChEBI" id="CHEBI:29101"/>
        <dbReference type="ChEBI" id="CHEBI:60039"/>
    </reaction>
</comment>
<keyword evidence="4" id="KW-1003">Cell membrane</keyword>
<feature type="transmembrane region" description="Helical" evidence="15">
    <location>
        <begin position="276"/>
        <end position="300"/>
    </location>
</feature>
<dbReference type="InterPro" id="IPR038377">
    <property type="entry name" value="Na/Glc_symporter_sf"/>
</dbReference>
<feature type="transmembrane region" description="Helical" evidence="15">
    <location>
        <begin position="44"/>
        <end position="64"/>
    </location>
</feature>
<dbReference type="Pfam" id="PF00474">
    <property type="entry name" value="SSF"/>
    <property type="match status" value="1"/>
</dbReference>
<feature type="transmembrane region" description="Helical" evidence="15">
    <location>
        <begin position="76"/>
        <end position="94"/>
    </location>
</feature>
<evidence type="ECO:0000256" key="14">
    <source>
        <dbReference type="SAM" id="MobiDB-lite"/>
    </source>
</evidence>
<feature type="region of interest" description="Disordered" evidence="14">
    <location>
        <begin position="503"/>
        <end position="522"/>
    </location>
</feature>
<dbReference type="PANTHER" id="PTHR48086:SF3">
    <property type="entry name" value="SODIUM_PROLINE SYMPORTER"/>
    <property type="match status" value="1"/>
</dbReference>
<feature type="transmembrane region" description="Helical" evidence="15">
    <location>
        <begin position="121"/>
        <end position="138"/>
    </location>
</feature>
<comment type="similarity">
    <text evidence="2 13">Belongs to the sodium:solute symporter (SSF) (TC 2.A.21) family.</text>
</comment>
<dbReference type="AlphaFoldDB" id="A0A1Z5HTP8"/>
<dbReference type="CDD" id="cd10322">
    <property type="entry name" value="SLC5sbd"/>
    <property type="match status" value="1"/>
</dbReference>
<accession>A0A1Z5HTP8</accession>
<gene>
    <name evidence="16" type="ORF">KKC1_19470</name>
</gene>
<evidence type="ECO:0008006" key="18">
    <source>
        <dbReference type="Google" id="ProtNLM"/>
    </source>
</evidence>
<evidence type="ECO:0000256" key="5">
    <source>
        <dbReference type="ARBA" id="ARBA00022692"/>
    </source>
</evidence>
<evidence type="ECO:0000256" key="9">
    <source>
        <dbReference type="ARBA" id="ARBA00023065"/>
    </source>
</evidence>
<dbReference type="GO" id="GO:0015293">
    <property type="term" value="F:symporter activity"/>
    <property type="evidence" value="ECO:0007669"/>
    <property type="project" value="UniProtKB-KW"/>
</dbReference>
<dbReference type="Proteomes" id="UP000197032">
    <property type="component" value="Unassembled WGS sequence"/>
</dbReference>
<feature type="transmembrane region" description="Helical" evidence="15">
    <location>
        <begin position="399"/>
        <end position="424"/>
    </location>
</feature>
<keyword evidence="3" id="KW-0813">Transport</keyword>
<feature type="transmembrane region" description="Helical" evidence="15">
    <location>
        <begin position="158"/>
        <end position="176"/>
    </location>
</feature>
<evidence type="ECO:0000313" key="17">
    <source>
        <dbReference type="Proteomes" id="UP000197032"/>
    </source>
</evidence>
<feature type="transmembrane region" description="Helical" evidence="15">
    <location>
        <begin position="235"/>
        <end position="255"/>
    </location>
</feature>
<evidence type="ECO:0000256" key="1">
    <source>
        <dbReference type="ARBA" id="ARBA00004651"/>
    </source>
</evidence>
<evidence type="ECO:0000313" key="16">
    <source>
        <dbReference type="EMBL" id="GAW92798.1"/>
    </source>
</evidence>
<keyword evidence="11" id="KW-0739">Sodium transport</keyword>
<evidence type="ECO:0000256" key="11">
    <source>
        <dbReference type="ARBA" id="ARBA00023201"/>
    </source>
</evidence>
<feature type="transmembrane region" description="Helical" evidence="15">
    <location>
        <begin position="188"/>
        <end position="215"/>
    </location>
</feature>
<feature type="transmembrane region" description="Helical" evidence="15">
    <location>
        <begin position="374"/>
        <end position="393"/>
    </location>
</feature>
<evidence type="ECO:0000256" key="6">
    <source>
        <dbReference type="ARBA" id="ARBA00022847"/>
    </source>
</evidence>
<comment type="caution">
    <text evidence="16">The sequence shown here is derived from an EMBL/GenBank/DDBJ whole genome shotgun (WGS) entry which is preliminary data.</text>
</comment>
<feature type="transmembrane region" description="Helical" evidence="15">
    <location>
        <begin position="467"/>
        <end position="488"/>
    </location>
</feature>
<protein>
    <recommendedName>
        <fullName evidence="18">Sodium:solute symporter family protein</fullName>
    </recommendedName>
</protein>
<dbReference type="OrthoDB" id="9810181at2"/>
<keyword evidence="5 15" id="KW-0812">Transmembrane</keyword>
<reference evidence="17" key="1">
    <citation type="journal article" date="2017" name="Appl. Environ. Microbiol.">
        <title>Genomic analysis of Calderihabitans maritimus KKC1, a thermophilic hydrogenogenic carboxydotrophic bacterium isolated from marine sediment.</title>
        <authorList>
            <person name="Omae K."/>
            <person name="Yoneda Y."/>
            <person name="Fukuyama Y."/>
            <person name="Yoshida T."/>
            <person name="Sako Y."/>
        </authorList>
    </citation>
    <scope>NUCLEOTIDE SEQUENCE [LARGE SCALE GENOMIC DNA]</scope>
    <source>
        <strain evidence="17">KKC1</strain>
    </source>
</reference>
<evidence type="ECO:0000256" key="15">
    <source>
        <dbReference type="SAM" id="Phobius"/>
    </source>
</evidence>
<evidence type="ECO:0000256" key="10">
    <source>
        <dbReference type="ARBA" id="ARBA00023136"/>
    </source>
</evidence>
<sequence length="522" mass="56581">MSTATFGWLYLALFCLLMIYLGYVGMKKTVTEEDYAVARSSYPWWVLALAYVATTASGSTFMGIPGMAYKMGFKALYYPMIYPIGIYLGSTLLARRTKKMGDRLGSLSIPDYLGDYYQSNLIRVMAAVLGIFLIYYIMAQLVAAGQMFTVVLGLEYKYAIWFAGGLVALYMAMGGSHSDILTDAVQGFLMLLIVILIIVLFFTGYPVGGGGASAVNAALPDNMQWTVHTDPNNPIFYAWWTIFLLFIAHIPFTCLPHLGNKFFALRGTGATKQFNVAASILGLIMGAMVFAGLLGKAMGLGDIPPDQVVPQLFTKLMPPWLGGLLSIAILSAIVSTTDGLFMAVSQLFANDLYRKTYVPLAGKDPNSPEVNRNALLIGRIGVVVVGVVAILMVRKPPALLSILLWVGIGGIVSAFAGPMFLAAFWHRATRAGAIWGMIVSFAFYFWIHLGPKLGLYEGIFPWNKNPFAAAGVGAIISVAVTYIVSLFTEPLPEEHVRKLWAPPSAGEKAGSTVVGDRTTVHA</sequence>
<evidence type="ECO:0000256" key="12">
    <source>
        <dbReference type="ARBA" id="ARBA00033708"/>
    </source>
</evidence>
<keyword evidence="10 15" id="KW-0472">Membrane</keyword>
<evidence type="ECO:0000256" key="13">
    <source>
        <dbReference type="RuleBase" id="RU362091"/>
    </source>
</evidence>
<feature type="transmembrane region" description="Helical" evidence="15">
    <location>
        <begin position="320"/>
        <end position="353"/>
    </location>
</feature>
<dbReference type="GO" id="GO:0005886">
    <property type="term" value="C:plasma membrane"/>
    <property type="evidence" value="ECO:0007669"/>
    <property type="project" value="UniProtKB-SubCell"/>
</dbReference>
<keyword evidence="17" id="KW-1185">Reference proteome</keyword>
<keyword evidence="7 15" id="KW-1133">Transmembrane helix</keyword>
<name>A0A1Z5HTP8_9FIRM</name>
<evidence type="ECO:0000256" key="4">
    <source>
        <dbReference type="ARBA" id="ARBA00022475"/>
    </source>
</evidence>
<feature type="transmembrane region" description="Helical" evidence="15">
    <location>
        <begin position="6"/>
        <end position="23"/>
    </location>
</feature>
<evidence type="ECO:0000256" key="2">
    <source>
        <dbReference type="ARBA" id="ARBA00006434"/>
    </source>
</evidence>
<feature type="transmembrane region" description="Helical" evidence="15">
    <location>
        <begin position="431"/>
        <end position="447"/>
    </location>
</feature>